<dbReference type="AlphaFoldDB" id="A0A5C5ZYB5"/>
<dbReference type="InterPro" id="IPR018714">
    <property type="entry name" value="DUF2237"/>
</dbReference>
<dbReference type="Gene3D" id="3.30.56.110">
    <property type="entry name" value="Protein of unknown function DUF2237"/>
    <property type="match status" value="1"/>
</dbReference>
<dbReference type="EMBL" id="SJPM01000012">
    <property type="protein sequence ID" value="TWT92289.1"/>
    <property type="molecule type" value="Genomic_DNA"/>
</dbReference>
<evidence type="ECO:0008006" key="3">
    <source>
        <dbReference type="Google" id="ProtNLM"/>
    </source>
</evidence>
<evidence type="ECO:0000313" key="1">
    <source>
        <dbReference type="EMBL" id="TWT92289.1"/>
    </source>
</evidence>
<dbReference type="RefSeq" id="WP_146580635.1">
    <property type="nucleotide sequence ID" value="NZ_SJPM01000012.1"/>
</dbReference>
<gene>
    <name evidence="1" type="ORF">Pla100_48280</name>
</gene>
<accession>A0A5C5ZYB5</accession>
<dbReference type="PANTHER" id="PTHR37466">
    <property type="entry name" value="SLR1628 PROTEIN"/>
    <property type="match status" value="1"/>
</dbReference>
<dbReference type="Pfam" id="PF09996">
    <property type="entry name" value="DUF2237"/>
    <property type="match status" value="1"/>
</dbReference>
<name>A0A5C5ZYB5_9BACT</name>
<dbReference type="Proteomes" id="UP000316213">
    <property type="component" value="Unassembled WGS sequence"/>
</dbReference>
<proteinExistence type="predicted"/>
<keyword evidence="2" id="KW-1185">Reference proteome</keyword>
<evidence type="ECO:0000313" key="2">
    <source>
        <dbReference type="Proteomes" id="UP000316213"/>
    </source>
</evidence>
<protein>
    <recommendedName>
        <fullName evidence="3">DUF2237 domain-containing protein</fullName>
    </recommendedName>
</protein>
<comment type="caution">
    <text evidence="1">The sequence shown here is derived from an EMBL/GenBank/DDBJ whole genome shotgun (WGS) entry which is preliminary data.</text>
</comment>
<organism evidence="1 2">
    <name type="scientific">Neorhodopirellula pilleata</name>
    <dbReference type="NCBI Taxonomy" id="2714738"/>
    <lineage>
        <taxon>Bacteria</taxon>
        <taxon>Pseudomonadati</taxon>
        <taxon>Planctomycetota</taxon>
        <taxon>Planctomycetia</taxon>
        <taxon>Pirellulales</taxon>
        <taxon>Pirellulaceae</taxon>
        <taxon>Neorhodopirellula</taxon>
    </lineage>
</organism>
<dbReference type="OrthoDB" id="9792525at2"/>
<reference evidence="1 2" key="1">
    <citation type="submission" date="2019-02" db="EMBL/GenBank/DDBJ databases">
        <title>Deep-cultivation of Planctomycetes and their phenomic and genomic characterization uncovers novel biology.</title>
        <authorList>
            <person name="Wiegand S."/>
            <person name="Jogler M."/>
            <person name="Boedeker C."/>
            <person name="Pinto D."/>
            <person name="Vollmers J."/>
            <person name="Rivas-Marin E."/>
            <person name="Kohn T."/>
            <person name="Peeters S.H."/>
            <person name="Heuer A."/>
            <person name="Rast P."/>
            <person name="Oberbeckmann S."/>
            <person name="Bunk B."/>
            <person name="Jeske O."/>
            <person name="Meyerdierks A."/>
            <person name="Storesund J.E."/>
            <person name="Kallscheuer N."/>
            <person name="Luecker S."/>
            <person name="Lage O.M."/>
            <person name="Pohl T."/>
            <person name="Merkel B.J."/>
            <person name="Hornburger P."/>
            <person name="Mueller R.-W."/>
            <person name="Bruemmer F."/>
            <person name="Labrenz M."/>
            <person name="Spormann A.M."/>
            <person name="Op Den Camp H."/>
            <person name="Overmann J."/>
            <person name="Amann R."/>
            <person name="Jetten M.S.M."/>
            <person name="Mascher T."/>
            <person name="Medema M.H."/>
            <person name="Devos D.P."/>
            <person name="Kaster A.-K."/>
            <person name="Ovreas L."/>
            <person name="Rohde M."/>
            <person name="Galperin M.Y."/>
            <person name="Jogler C."/>
        </authorList>
    </citation>
    <scope>NUCLEOTIDE SEQUENCE [LARGE SCALE GENOMIC DNA]</scope>
    <source>
        <strain evidence="1 2">Pla100</strain>
    </source>
</reference>
<dbReference type="PANTHER" id="PTHR37466:SF1">
    <property type="entry name" value="SLR1628 PROTEIN"/>
    <property type="match status" value="1"/>
</dbReference>
<sequence>MPASKAKNVLGTELQVCSTDPMTGFYRDGCCNTGGQDVGLHVVCAEMTAEFLEFSRDRGNDLSTPVPMYEFPGLHPGDRWCLCAARWKEAYDAGKAPKVHLAATHISALEFANLEELQQYATDEDG</sequence>